<dbReference type="InterPro" id="IPR046349">
    <property type="entry name" value="C1-like_sf"/>
</dbReference>
<sequence>MASALDEEPNNQLVLAKTKLELLCDVCIEEPLVAVYHCVECDQNYCENCESIHGAMKMTKDHKIVMIEDGVVTDKPKDHICGKNKSYLYCGICNRIICSKCVRRLHRRHGIHVPQPSSPHPAISGNLRTMLQSKLEYYEQQMRKVEPETNIKVQLLRQKANELKAEVDVIHKEAMDEIKEIERENVQKLEDYKEKLVQKKNRYDERLVELRDNVELLNDDSIEEFKVKAQEEVEILLNPEEPRPVTRTFSSSKYEEKFLALKDRLTKSFDDFAAQIGISSSDKKKKKKSKA</sequence>
<evidence type="ECO:0000313" key="3">
    <source>
        <dbReference type="EMBL" id="KAK3103575.1"/>
    </source>
</evidence>
<protein>
    <recommendedName>
        <fullName evidence="2">B box-type domain-containing protein</fullName>
    </recommendedName>
</protein>
<feature type="domain" description="B box-type" evidence="2">
    <location>
        <begin position="73"/>
        <end position="114"/>
    </location>
</feature>
<proteinExistence type="predicted"/>
<name>A0AA89C0M5_PINIB</name>
<dbReference type="InterPro" id="IPR000315">
    <property type="entry name" value="Znf_B-box"/>
</dbReference>
<feature type="domain" description="B box-type" evidence="2">
    <location>
        <begin position="19"/>
        <end position="67"/>
    </location>
</feature>
<evidence type="ECO:0000313" key="4">
    <source>
        <dbReference type="Proteomes" id="UP001186944"/>
    </source>
</evidence>
<organism evidence="3 4">
    <name type="scientific">Pinctada imbricata</name>
    <name type="common">Atlantic pearl-oyster</name>
    <name type="synonym">Pinctada martensii</name>
    <dbReference type="NCBI Taxonomy" id="66713"/>
    <lineage>
        <taxon>Eukaryota</taxon>
        <taxon>Metazoa</taxon>
        <taxon>Spiralia</taxon>
        <taxon>Lophotrochozoa</taxon>
        <taxon>Mollusca</taxon>
        <taxon>Bivalvia</taxon>
        <taxon>Autobranchia</taxon>
        <taxon>Pteriomorphia</taxon>
        <taxon>Pterioida</taxon>
        <taxon>Pterioidea</taxon>
        <taxon>Pteriidae</taxon>
        <taxon>Pinctada</taxon>
    </lineage>
</organism>
<evidence type="ECO:0000259" key="2">
    <source>
        <dbReference type="SMART" id="SM00336"/>
    </source>
</evidence>
<dbReference type="SUPFAM" id="SSF57889">
    <property type="entry name" value="Cysteine-rich domain"/>
    <property type="match status" value="1"/>
</dbReference>
<dbReference type="SMART" id="SM00336">
    <property type="entry name" value="BBOX"/>
    <property type="match status" value="2"/>
</dbReference>
<dbReference type="EMBL" id="VSWD01000005">
    <property type="protein sequence ID" value="KAK3103575.1"/>
    <property type="molecule type" value="Genomic_DNA"/>
</dbReference>
<dbReference type="Gene3D" id="3.30.160.60">
    <property type="entry name" value="Classic Zinc Finger"/>
    <property type="match status" value="1"/>
</dbReference>
<dbReference type="InterPro" id="IPR047153">
    <property type="entry name" value="TRIM45/56/19-like"/>
</dbReference>
<dbReference type="GO" id="GO:0008270">
    <property type="term" value="F:zinc ion binding"/>
    <property type="evidence" value="ECO:0007669"/>
    <property type="project" value="InterPro"/>
</dbReference>
<dbReference type="Proteomes" id="UP001186944">
    <property type="component" value="Unassembled WGS sequence"/>
</dbReference>
<evidence type="ECO:0000256" key="1">
    <source>
        <dbReference type="SAM" id="Coils"/>
    </source>
</evidence>
<dbReference type="PANTHER" id="PTHR25462:SF296">
    <property type="entry name" value="MEIOTIC P26, ISOFORM F"/>
    <property type="match status" value="1"/>
</dbReference>
<comment type="caution">
    <text evidence="3">The sequence shown here is derived from an EMBL/GenBank/DDBJ whole genome shotgun (WGS) entry which is preliminary data.</text>
</comment>
<accession>A0AA89C0M5</accession>
<gene>
    <name evidence="3" type="ORF">FSP39_020306</name>
</gene>
<keyword evidence="1" id="KW-0175">Coiled coil</keyword>
<reference evidence="3" key="1">
    <citation type="submission" date="2019-08" db="EMBL/GenBank/DDBJ databases">
        <title>The improved chromosome-level genome for the pearl oyster Pinctada fucata martensii using PacBio sequencing and Hi-C.</title>
        <authorList>
            <person name="Zheng Z."/>
        </authorList>
    </citation>
    <scope>NUCLEOTIDE SEQUENCE</scope>
    <source>
        <strain evidence="3">ZZ-2019</strain>
        <tissue evidence="3">Adductor muscle</tissue>
    </source>
</reference>
<dbReference type="AlphaFoldDB" id="A0AA89C0M5"/>
<keyword evidence="4" id="KW-1185">Reference proteome</keyword>
<dbReference type="PANTHER" id="PTHR25462">
    <property type="entry name" value="BONUS, ISOFORM C-RELATED"/>
    <property type="match status" value="1"/>
</dbReference>
<feature type="coiled-coil region" evidence="1">
    <location>
        <begin position="153"/>
        <end position="220"/>
    </location>
</feature>
<dbReference type="Pfam" id="PF22586">
    <property type="entry name" value="ANCHR-like_BBOX"/>
    <property type="match status" value="1"/>
</dbReference>
<dbReference type="CDD" id="cd19757">
    <property type="entry name" value="Bbox1"/>
    <property type="match status" value="1"/>
</dbReference>